<dbReference type="InterPro" id="IPR033985">
    <property type="entry name" value="SusD-like_N"/>
</dbReference>
<dbReference type="EMBL" id="FXAW01000003">
    <property type="protein sequence ID" value="SMG30283.1"/>
    <property type="molecule type" value="Genomic_DNA"/>
</dbReference>
<dbReference type="Pfam" id="PF07980">
    <property type="entry name" value="SusD_RagB"/>
    <property type="match status" value="1"/>
</dbReference>
<evidence type="ECO:0000259" key="7">
    <source>
        <dbReference type="Pfam" id="PF07980"/>
    </source>
</evidence>
<protein>
    <submittedName>
        <fullName evidence="9">Starch-binding associating with outer membrane</fullName>
    </submittedName>
</protein>
<evidence type="ECO:0000313" key="10">
    <source>
        <dbReference type="Proteomes" id="UP000193804"/>
    </source>
</evidence>
<evidence type="ECO:0000256" key="5">
    <source>
        <dbReference type="ARBA" id="ARBA00023237"/>
    </source>
</evidence>
<evidence type="ECO:0000256" key="3">
    <source>
        <dbReference type="ARBA" id="ARBA00022729"/>
    </source>
</evidence>
<name>A0A1X7JPY7_9BACT</name>
<reference evidence="10" key="1">
    <citation type="submission" date="2017-04" db="EMBL/GenBank/DDBJ databases">
        <authorList>
            <person name="Varghese N."/>
            <person name="Submissions S."/>
        </authorList>
    </citation>
    <scope>NUCLEOTIDE SEQUENCE [LARGE SCALE GENOMIC DNA]</scope>
    <source>
        <strain evidence="10">DSM 4125</strain>
    </source>
</reference>
<comment type="subcellular location">
    <subcellularLocation>
        <location evidence="1">Cell outer membrane</location>
    </subcellularLocation>
</comment>
<keyword evidence="3" id="KW-0732">Signal</keyword>
<keyword evidence="10" id="KW-1185">Reference proteome</keyword>
<dbReference type="Pfam" id="PF14322">
    <property type="entry name" value="SusD-like_3"/>
    <property type="match status" value="1"/>
</dbReference>
<accession>A0A1X7JPY7</accession>
<keyword evidence="4" id="KW-0472">Membrane</keyword>
<gene>
    <name evidence="9" type="ORF">SAMN05661096_01958</name>
</gene>
<organism evidence="9 10">
    <name type="scientific">Marivirga sericea</name>
    <dbReference type="NCBI Taxonomy" id="1028"/>
    <lineage>
        <taxon>Bacteria</taxon>
        <taxon>Pseudomonadati</taxon>
        <taxon>Bacteroidota</taxon>
        <taxon>Cytophagia</taxon>
        <taxon>Cytophagales</taxon>
        <taxon>Marivirgaceae</taxon>
        <taxon>Marivirga</taxon>
    </lineage>
</organism>
<dbReference type="CDD" id="cd08977">
    <property type="entry name" value="SusD"/>
    <property type="match status" value="1"/>
</dbReference>
<evidence type="ECO:0000313" key="9">
    <source>
        <dbReference type="EMBL" id="SMG30283.1"/>
    </source>
</evidence>
<feature type="region of interest" description="Disordered" evidence="6">
    <location>
        <begin position="427"/>
        <end position="447"/>
    </location>
</feature>
<dbReference type="PROSITE" id="PS51257">
    <property type="entry name" value="PROKAR_LIPOPROTEIN"/>
    <property type="match status" value="1"/>
</dbReference>
<evidence type="ECO:0000256" key="1">
    <source>
        <dbReference type="ARBA" id="ARBA00004442"/>
    </source>
</evidence>
<dbReference type="InterPro" id="IPR012944">
    <property type="entry name" value="SusD_RagB_dom"/>
</dbReference>
<dbReference type="OrthoDB" id="621570at2"/>
<evidence type="ECO:0000256" key="4">
    <source>
        <dbReference type="ARBA" id="ARBA00023136"/>
    </source>
</evidence>
<dbReference type="SUPFAM" id="SSF48452">
    <property type="entry name" value="TPR-like"/>
    <property type="match status" value="1"/>
</dbReference>
<dbReference type="GO" id="GO:0009279">
    <property type="term" value="C:cell outer membrane"/>
    <property type="evidence" value="ECO:0007669"/>
    <property type="project" value="UniProtKB-SubCell"/>
</dbReference>
<evidence type="ECO:0000256" key="2">
    <source>
        <dbReference type="ARBA" id="ARBA00006275"/>
    </source>
</evidence>
<dbReference type="STRING" id="1028.SAMN05661096_01958"/>
<proteinExistence type="inferred from homology"/>
<keyword evidence="5" id="KW-0998">Cell outer membrane</keyword>
<dbReference type="InterPro" id="IPR011990">
    <property type="entry name" value="TPR-like_helical_dom_sf"/>
</dbReference>
<dbReference type="Gene3D" id="1.25.40.390">
    <property type="match status" value="1"/>
</dbReference>
<dbReference type="Proteomes" id="UP000193804">
    <property type="component" value="Unassembled WGS sequence"/>
</dbReference>
<dbReference type="RefSeq" id="WP_085516866.1">
    <property type="nucleotide sequence ID" value="NZ_FXAW01000003.1"/>
</dbReference>
<dbReference type="AlphaFoldDB" id="A0A1X7JPY7"/>
<feature type="domain" description="RagB/SusD" evidence="7">
    <location>
        <begin position="320"/>
        <end position="418"/>
    </location>
</feature>
<evidence type="ECO:0000259" key="8">
    <source>
        <dbReference type="Pfam" id="PF14322"/>
    </source>
</evidence>
<comment type="similarity">
    <text evidence="2">Belongs to the SusD family.</text>
</comment>
<sequence length="447" mass="49863">MKNIKNIIIYALIISLCSCEILDVEPPYDRVLAENAISDKRGLDAAINGVYDGMQSGAIVLDYLVISDLAADNLEAVGSKIDYITIDDNDPFSTNIYVEAVWNAHYDVINRANNILDNLATVEGVSEAEANRAEAEMRTIRAICYFNLVRMYGGVPLRETAVSGASEGEIFIGRASENETYSFIQNDLEVAETLLAGAGRGNSVRVDEPTVKALLARLHLYKENWAEAASYAKSVINNFGFELVEDYASIFDETNSSNEIIFQIDFLNDDDVNTIARWLLASGRYEAAATESVYNLYDNQDIRASVSVGNAGGDFFCNKYTGLQNDVDNLIVTRLSEMYLITAEAINEQGYAPDSEAFDFLNEVRDRAELNSLSNLEATSQASLREAIAEERRKELAFEGHRWHDLVRTNRAQTTLEISNPNKLRFPIPQSEIDTNKHPDMLQNDDY</sequence>
<feature type="domain" description="SusD-like N-terminal" evidence="8">
    <location>
        <begin position="22"/>
        <end position="218"/>
    </location>
</feature>
<evidence type="ECO:0000256" key="6">
    <source>
        <dbReference type="SAM" id="MobiDB-lite"/>
    </source>
</evidence>